<comment type="caution">
    <text evidence="5">The sequence shown here is derived from an EMBL/GenBank/DDBJ whole genome shotgun (WGS) entry which is preliminary data.</text>
</comment>
<comment type="function">
    <text evidence="3 4">Together with the chaperonin GroEL, plays an essential role in assisting protein folding. The GroEL-GroES system forms a nano-cage that allows encapsulation of the non-native substrate proteins and provides a physical environment optimized to promote and accelerate protein folding. GroES binds to the apical surface of the GroEL ring, thereby capping the opening of the GroEL channel.</text>
</comment>
<organism evidence="5">
    <name type="scientific">Candidatus Berkiella cookevillensis</name>
    <dbReference type="NCBI Taxonomy" id="437022"/>
    <lineage>
        <taxon>Bacteria</taxon>
        <taxon>Pseudomonadati</taxon>
        <taxon>Pseudomonadota</taxon>
        <taxon>Gammaproteobacteria</taxon>
        <taxon>Candidatus Berkiellales</taxon>
        <taxon>Candidatus Berkiellaceae</taxon>
        <taxon>Candidatus Berkiella</taxon>
    </lineage>
</organism>
<protein>
    <recommendedName>
        <fullName evidence="3">Co-chaperonin GroES</fullName>
    </recommendedName>
    <alternativeName>
        <fullName evidence="3">10 kDa chaperonin</fullName>
    </alternativeName>
    <alternativeName>
        <fullName evidence="3">Chaperonin-10</fullName>
        <shortName evidence="3">Cpn10</shortName>
    </alternativeName>
</protein>
<evidence type="ECO:0000256" key="4">
    <source>
        <dbReference type="RuleBase" id="RU000535"/>
    </source>
</evidence>
<dbReference type="InterPro" id="IPR018369">
    <property type="entry name" value="Chaprnonin_Cpn10_CS"/>
</dbReference>
<reference evidence="6" key="2">
    <citation type="journal article" date="2016" name="Genome Announc.">
        <title>Draft Genome Sequences of Two Novel Amoeba-Resistant Intranuclear Bacteria, 'Candidatus Berkiella cookevillensis' and 'Candidatus Berkiella aquae'.</title>
        <authorList>
            <person name="Mehari Y.T."/>
            <person name="Arivett B.A."/>
            <person name="Farone A.L."/>
            <person name="Gunderson J.H."/>
            <person name="Farone M.B."/>
        </authorList>
    </citation>
    <scope>NUCLEOTIDE SEQUENCE</scope>
    <source>
        <strain evidence="6">CC99</strain>
    </source>
</reference>
<sequence length="100" mass="11058">MATKLKVNPLGDRVLVRQDEEIQKTEGGIFLPETAKEAPQYGTIVRVGPGKQLDNGQIRELSVKEGDKIIFGKYSGTKVKIGQDELLFMREDDIIAVVEG</sequence>
<evidence type="ECO:0000256" key="1">
    <source>
        <dbReference type="ARBA" id="ARBA00006975"/>
    </source>
</evidence>
<dbReference type="PROSITE" id="PS00681">
    <property type="entry name" value="CHAPERONINS_CPN10"/>
    <property type="match status" value="1"/>
</dbReference>
<name>A0A0Q9YNJ6_9GAMM</name>
<keyword evidence="2 3" id="KW-0143">Chaperone</keyword>
<dbReference type="NCBIfam" id="NF001527">
    <property type="entry name" value="PRK00364.1-2"/>
    <property type="match status" value="1"/>
</dbReference>
<dbReference type="STRING" id="437022.CC99x_02042"/>
<dbReference type="FunFam" id="2.30.33.40:FF:000001">
    <property type="entry name" value="10 kDa chaperonin"/>
    <property type="match status" value="1"/>
</dbReference>
<evidence type="ECO:0000313" key="5">
    <source>
        <dbReference type="EMBL" id="KRG17747.1"/>
    </source>
</evidence>
<dbReference type="InterPro" id="IPR011032">
    <property type="entry name" value="GroES-like_sf"/>
</dbReference>
<dbReference type="GO" id="GO:0005524">
    <property type="term" value="F:ATP binding"/>
    <property type="evidence" value="ECO:0007669"/>
    <property type="project" value="InterPro"/>
</dbReference>
<dbReference type="PRINTS" id="PR00297">
    <property type="entry name" value="CHAPERONIN10"/>
</dbReference>
<keyword evidence="7" id="KW-1185">Reference proteome</keyword>
<dbReference type="Proteomes" id="UP000051494">
    <property type="component" value="Unassembled WGS sequence"/>
</dbReference>
<dbReference type="NCBIfam" id="NF001531">
    <property type="entry name" value="PRK00364.2-2"/>
    <property type="match status" value="1"/>
</dbReference>
<dbReference type="GO" id="GO:0046872">
    <property type="term" value="F:metal ion binding"/>
    <property type="evidence" value="ECO:0007669"/>
    <property type="project" value="TreeGrafter"/>
</dbReference>
<proteinExistence type="inferred from homology"/>
<dbReference type="PANTHER" id="PTHR10772">
    <property type="entry name" value="10 KDA HEAT SHOCK PROTEIN"/>
    <property type="match status" value="1"/>
</dbReference>
<evidence type="ECO:0000313" key="7">
    <source>
        <dbReference type="Proteomes" id="UP000051494"/>
    </source>
</evidence>
<dbReference type="EMBL" id="LKHV02000001">
    <property type="protein sequence ID" value="MCS5709531.1"/>
    <property type="molecule type" value="Genomic_DNA"/>
</dbReference>
<dbReference type="NCBIfam" id="NF001533">
    <property type="entry name" value="PRK00364.2-4"/>
    <property type="match status" value="1"/>
</dbReference>
<comment type="subcellular location">
    <subcellularLocation>
        <location evidence="3">Cytoplasm</location>
    </subcellularLocation>
</comment>
<dbReference type="PANTHER" id="PTHR10772:SF63">
    <property type="entry name" value="20 KDA CHAPERONIN, CHLOROPLASTIC"/>
    <property type="match status" value="1"/>
</dbReference>
<accession>A0A0Q9YNJ6</accession>
<dbReference type="PATRIC" id="fig|1590042.3.peg.2088"/>
<dbReference type="AlphaFoldDB" id="A0A0Q9YNJ6"/>
<dbReference type="GO" id="GO:0044183">
    <property type="term" value="F:protein folding chaperone"/>
    <property type="evidence" value="ECO:0007669"/>
    <property type="project" value="InterPro"/>
</dbReference>
<keyword evidence="3" id="KW-0963">Cytoplasm</keyword>
<dbReference type="InterPro" id="IPR037124">
    <property type="entry name" value="Chaperonin_GroES_sf"/>
</dbReference>
<reference evidence="5" key="1">
    <citation type="submission" date="2015-09" db="EMBL/GenBank/DDBJ databases">
        <title>Draft Genome Sequences of Two Novel Amoeba-resistant Intranuclear Bacteria, Candidatus Berkiella cookevillensis and Candidatus Berkiella aquae.</title>
        <authorList>
            <person name="Mehari Y.T."/>
            <person name="Arivett B.A."/>
            <person name="Farone A.L."/>
            <person name="Gunderson J.H."/>
            <person name="Farone M.B."/>
        </authorList>
    </citation>
    <scope>NUCLEOTIDE SEQUENCE [LARGE SCALE GENOMIC DNA]</scope>
    <source>
        <strain evidence="5">CC99</strain>
    </source>
</reference>
<dbReference type="Pfam" id="PF00166">
    <property type="entry name" value="Cpn10"/>
    <property type="match status" value="1"/>
</dbReference>
<reference evidence="6" key="3">
    <citation type="submission" date="2021-06" db="EMBL/GenBank/DDBJ databases">
        <title>Genomic Description and Analysis of Intracellular Bacteria, Candidatus Berkiella cookevillensis and Candidatus Berkiella aquae.</title>
        <authorList>
            <person name="Kidane D.T."/>
            <person name="Mehari Y.T."/>
            <person name="Rice F.C."/>
            <person name="Arivett B.A."/>
            <person name="Farone A.L."/>
            <person name="Berk S.G."/>
            <person name="Farone M.B."/>
        </authorList>
    </citation>
    <scope>NUCLEOTIDE SEQUENCE</scope>
    <source>
        <strain evidence="6">CC99</strain>
    </source>
</reference>
<dbReference type="GO" id="GO:0005737">
    <property type="term" value="C:cytoplasm"/>
    <property type="evidence" value="ECO:0007669"/>
    <property type="project" value="UniProtKB-SubCell"/>
</dbReference>
<evidence type="ECO:0000256" key="2">
    <source>
        <dbReference type="ARBA" id="ARBA00023186"/>
    </source>
</evidence>
<dbReference type="InterPro" id="IPR020818">
    <property type="entry name" value="Chaperonin_GroES"/>
</dbReference>
<dbReference type="GO" id="GO:0051082">
    <property type="term" value="F:unfolded protein binding"/>
    <property type="evidence" value="ECO:0007669"/>
    <property type="project" value="TreeGrafter"/>
</dbReference>
<comment type="subunit">
    <text evidence="3">Heptamer of 7 subunits arranged in a ring. Interacts with the chaperonin GroEL.</text>
</comment>
<dbReference type="HAMAP" id="MF_00580">
    <property type="entry name" value="CH10"/>
    <property type="match status" value="1"/>
</dbReference>
<dbReference type="SUPFAM" id="SSF50129">
    <property type="entry name" value="GroES-like"/>
    <property type="match status" value="1"/>
</dbReference>
<dbReference type="CDD" id="cd00320">
    <property type="entry name" value="cpn10"/>
    <property type="match status" value="1"/>
</dbReference>
<dbReference type="SMART" id="SM00883">
    <property type="entry name" value="Cpn10"/>
    <property type="match status" value="1"/>
</dbReference>
<dbReference type="GO" id="GO:0051087">
    <property type="term" value="F:protein-folding chaperone binding"/>
    <property type="evidence" value="ECO:0007669"/>
    <property type="project" value="TreeGrafter"/>
</dbReference>
<evidence type="ECO:0000313" key="6">
    <source>
        <dbReference type="EMBL" id="MCS5709531.1"/>
    </source>
</evidence>
<gene>
    <name evidence="3 5" type="primary">groS</name>
    <name evidence="3" type="synonym">groES</name>
    <name evidence="6" type="ORF">CC99x_011555</name>
    <name evidence="5" type="ORF">CC99x_02042</name>
</gene>
<dbReference type="EMBL" id="LKHV01000012">
    <property type="protein sequence ID" value="KRG17747.1"/>
    <property type="molecule type" value="Genomic_DNA"/>
</dbReference>
<comment type="similarity">
    <text evidence="1 3 4">Belongs to the GroES chaperonin family.</text>
</comment>
<evidence type="ECO:0000256" key="3">
    <source>
        <dbReference type="HAMAP-Rule" id="MF_00580"/>
    </source>
</evidence>
<dbReference type="RefSeq" id="WP_057625145.1">
    <property type="nucleotide sequence ID" value="NZ_LKHV02000001.1"/>
</dbReference>
<dbReference type="OrthoDB" id="9806791at2"/>
<dbReference type="Gene3D" id="2.30.33.40">
    <property type="entry name" value="GroES chaperonin"/>
    <property type="match status" value="1"/>
</dbReference>